<dbReference type="EMBL" id="WHYS01000002">
    <property type="protein sequence ID" value="MQL56318.1"/>
    <property type="molecule type" value="Genomic_DNA"/>
</dbReference>
<evidence type="ECO:0000313" key="2">
    <source>
        <dbReference type="EMBL" id="QGR21150.1"/>
    </source>
</evidence>
<keyword evidence="3" id="KW-1185">Reference proteome</keyword>
<sequence length="167" mass="19420">MCDLKTGKVERPILDDKVVLLRKELFEKLADEKFLYVLSTHDKGNLSKSYFYFIVDKLREAGLLMENAISFSAVLPFKASNEGIWFTDGLLYRKDKELFYINMESDKLTCSSCPIFSRCIYAIKTIAKERDIPLIKENPREEWKLIIDSLKKEFGEKVASLKILSFK</sequence>
<reference evidence="1 4" key="1">
    <citation type="submission" date="2019-10" db="EMBL/GenBank/DDBJ databases">
        <title>Comparative genomics of sulfur disproportionating microorganisms.</title>
        <authorList>
            <person name="Ward L.M."/>
            <person name="Bertran E."/>
            <person name="Johnston D."/>
        </authorList>
    </citation>
    <scope>NUCLEOTIDE SEQUENCE [LARGE SCALE GENOMIC DNA]</scope>
    <source>
        <strain evidence="1 4">DSM 3772</strain>
    </source>
</reference>
<dbReference type="AlphaFoldDB" id="A0A650CTI3"/>
<dbReference type="GeneID" id="42778738"/>
<name>A0A650CTI3_ACIAM</name>
<gene>
    <name evidence="2" type="ORF">D1866_03350</name>
    <name evidence="1" type="ORF">GFB69_11480</name>
</gene>
<protein>
    <submittedName>
        <fullName evidence="2">Uncharacterized protein</fullName>
    </submittedName>
</protein>
<evidence type="ECO:0000313" key="4">
    <source>
        <dbReference type="Proteomes" id="UP000474054"/>
    </source>
</evidence>
<dbReference type="Proteomes" id="UP000474054">
    <property type="component" value="Unassembled WGS sequence"/>
</dbReference>
<dbReference type="KEGG" id="aamb:D1866_03350"/>
<evidence type="ECO:0000313" key="1">
    <source>
        <dbReference type="EMBL" id="MQL56318.1"/>
    </source>
</evidence>
<dbReference type="EMBL" id="CP045482">
    <property type="protein sequence ID" value="QGR21150.1"/>
    <property type="molecule type" value="Genomic_DNA"/>
</dbReference>
<dbReference type="RefSeq" id="WP_152942893.1">
    <property type="nucleotide sequence ID" value="NZ_CP045482.1"/>
</dbReference>
<organism evidence="2 3">
    <name type="scientific">Acidianus ambivalens</name>
    <name type="common">Desulfurolobus ambivalens</name>
    <dbReference type="NCBI Taxonomy" id="2283"/>
    <lineage>
        <taxon>Archaea</taxon>
        <taxon>Thermoproteota</taxon>
        <taxon>Thermoprotei</taxon>
        <taxon>Sulfolobales</taxon>
        <taxon>Sulfolobaceae</taxon>
        <taxon>Acidianus</taxon>
    </lineage>
</organism>
<evidence type="ECO:0000313" key="3">
    <source>
        <dbReference type="Proteomes" id="UP000426328"/>
    </source>
</evidence>
<dbReference type="Proteomes" id="UP000426328">
    <property type="component" value="Chromosome"/>
</dbReference>
<reference evidence="2 3" key="2">
    <citation type="submission" date="2019-10" db="EMBL/GenBank/DDBJ databases">
        <title>Genome Sequences from Six Type Strain Members of the Archaeal Family Sulfolobaceae: Acidianus ambivalens, Acidianus infernus, Metallosphaera prunae, Stygiolobus azoricus, Sulfolobus metallicus, and Sulfurisphaera ohwakuensis.</title>
        <authorList>
            <person name="Counts J.A."/>
            <person name="Kelly R.M."/>
        </authorList>
    </citation>
    <scope>NUCLEOTIDE SEQUENCE [LARGE SCALE GENOMIC DNA]</scope>
    <source>
        <strain evidence="2 3">LEI 10</strain>
    </source>
</reference>
<proteinExistence type="predicted"/>
<accession>A0A650CTI3</accession>